<dbReference type="eggNOG" id="KOG2472">
    <property type="taxonomic scope" value="Eukaryota"/>
</dbReference>
<dbReference type="InterPro" id="IPR040659">
    <property type="entry name" value="PhetRS_B1"/>
</dbReference>
<reference evidence="15 16" key="1">
    <citation type="journal article" date="2010" name="Nature">
        <title>The Ectocarpus genome and the independent evolution of multicellularity in brown algae.</title>
        <authorList>
            <person name="Cock J.M."/>
            <person name="Sterck L."/>
            <person name="Rouze P."/>
            <person name="Scornet D."/>
            <person name="Allen A.E."/>
            <person name="Amoutzias G."/>
            <person name="Anthouard V."/>
            <person name="Artiguenave F."/>
            <person name="Aury J.M."/>
            <person name="Badger J.H."/>
            <person name="Beszteri B."/>
            <person name="Billiau K."/>
            <person name="Bonnet E."/>
            <person name="Bothwell J.H."/>
            <person name="Bowler C."/>
            <person name="Boyen C."/>
            <person name="Brownlee C."/>
            <person name="Carrano C.J."/>
            <person name="Charrier B."/>
            <person name="Cho G.Y."/>
            <person name="Coelho S.M."/>
            <person name="Collen J."/>
            <person name="Corre E."/>
            <person name="Da Silva C."/>
            <person name="Delage L."/>
            <person name="Delaroque N."/>
            <person name="Dittami S.M."/>
            <person name="Doulbeau S."/>
            <person name="Elias M."/>
            <person name="Farnham G."/>
            <person name="Gachon C.M."/>
            <person name="Gschloessl B."/>
            <person name="Heesch S."/>
            <person name="Jabbari K."/>
            <person name="Jubin C."/>
            <person name="Kawai H."/>
            <person name="Kimura K."/>
            <person name="Kloareg B."/>
            <person name="Kupper F.C."/>
            <person name="Lang D."/>
            <person name="Le Bail A."/>
            <person name="Leblanc C."/>
            <person name="Lerouge P."/>
            <person name="Lohr M."/>
            <person name="Lopez P.J."/>
            <person name="Martens C."/>
            <person name="Maumus F."/>
            <person name="Michel G."/>
            <person name="Miranda-Saavedra D."/>
            <person name="Morales J."/>
            <person name="Moreau H."/>
            <person name="Motomura T."/>
            <person name="Nagasato C."/>
            <person name="Napoli C.A."/>
            <person name="Nelson D.R."/>
            <person name="Nyvall-Collen P."/>
            <person name="Peters A.F."/>
            <person name="Pommier C."/>
            <person name="Potin P."/>
            <person name="Poulain J."/>
            <person name="Quesneville H."/>
            <person name="Read B."/>
            <person name="Rensing S.A."/>
            <person name="Ritter A."/>
            <person name="Rousvoal S."/>
            <person name="Samanta M."/>
            <person name="Samson G."/>
            <person name="Schroeder D.C."/>
            <person name="Segurens B."/>
            <person name="Strittmatter M."/>
            <person name="Tonon T."/>
            <person name="Tregear J.W."/>
            <person name="Valentin K."/>
            <person name="von Dassow P."/>
            <person name="Yamagishi T."/>
            <person name="Van de Peer Y."/>
            <person name="Wincker P."/>
        </authorList>
    </citation>
    <scope>NUCLEOTIDE SEQUENCE [LARGE SCALE GENOMIC DNA]</scope>
    <source>
        <strain evidence="16">Ec32 / CCAP1310/4</strain>
    </source>
</reference>
<dbReference type="InterPro" id="IPR045864">
    <property type="entry name" value="aa-tRNA-synth_II/BPL/LPL"/>
</dbReference>
<dbReference type="InterPro" id="IPR004531">
    <property type="entry name" value="Phe-tRNA-synth_IIc_bsu_arc_euk"/>
</dbReference>
<dbReference type="SMART" id="SM00874">
    <property type="entry name" value="B5"/>
    <property type="match status" value="1"/>
</dbReference>
<dbReference type="Gene3D" id="3.30.56.10">
    <property type="match status" value="2"/>
</dbReference>
<dbReference type="GO" id="GO:0000287">
    <property type="term" value="F:magnesium ion binding"/>
    <property type="evidence" value="ECO:0007669"/>
    <property type="project" value="InterPro"/>
</dbReference>
<keyword evidence="12" id="KW-0030">Aminoacyl-tRNA synthetase</keyword>
<evidence type="ECO:0000256" key="3">
    <source>
        <dbReference type="ARBA" id="ARBA00007438"/>
    </source>
</evidence>
<dbReference type="InterPro" id="IPR020825">
    <property type="entry name" value="Phe-tRNA_synthase-like_B3/B4"/>
</dbReference>
<dbReference type="Proteomes" id="UP000002630">
    <property type="component" value="Linkage Group LG15"/>
</dbReference>
<dbReference type="Pfam" id="PF18262">
    <property type="entry name" value="PhetRS_B1"/>
    <property type="match status" value="1"/>
</dbReference>
<sequence>MPTLGVNRDDLFEALGHVYTEKEFDELCFEFGIELDEVTSEAIELEKQSQGGGRAGGAGAASTDVVYKIDIPANRYDLLCIEGLARALRVFLGKEDSPVFRTVEPAGGAGARQKMTVGSGAAKIRPYVVCAVLRGVTFNSKSYKSFMDLQDKLHQNICRRRTLVAIGAHDLNTVKGPFRYDAVPPSDIDFVPLTPSDQGTFNAKALLDLYNTDPSVKHLKPYTPIIYESEVYPVIKDANGDVLSLPPVINGHLSRIRLETTDVFIECTATDLTKANIVLDTMVTMFSEYCGDKFSVEPVDVTYDDNSGDVKTTPLLSTRTEKASVAEICSIIGVEIEEEEICRLCTKMQLGPAEVVEMGEEEGGKGIKVTVPPTRSDILHPVDVVEDVAIAYGFNKIPTTLPATLTVGGHQPLNNFGDLLREEISRAGYTEMLTHGLCSRAENFKMLRRQEEPCVSLSNPKHVEYEVVRTSLLPGALKTAQFNRAMPVKDGVRLFEISDVVVRDDSCDTGARNCRRLVATYMGPTAGFEIIHGLVDRIMSLVQVAPSEEYSGNDPRARVGGPWRENMRYRIDPVDRPTFFPGRCADVLLMVKDTEEGGSAGWREIRLGSFGMLHPEVLKAYDLRDPSSAVEIDLEPLM</sequence>
<evidence type="ECO:0000256" key="12">
    <source>
        <dbReference type="ARBA" id="ARBA00023146"/>
    </source>
</evidence>
<keyword evidence="6" id="KW-0436">Ligase</keyword>
<evidence type="ECO:0000256" key="7">
    <source>
        <dbReference type="ARBA" id="ARBA00022723"/>
    </source>
</evidence>
<gene>
    <name evidence="15" type="ORF">Esi_0024_0158</name>
</gene>
<evidence type="ECO:0000256" key="2">
    <source>
        <dbReference type="ARBA" id="ARBA00004496"/>
    </source>
</evidence>
<keyword evidence="7" id="KW-0479">Metal-binding</keyword>
<keyword evidence="11" id="KW-0648">Protein biosynthesis</keyword>
<dbReference type="NCBIfam" id="TIGR00471">
    <property type="entry name" value="pheT_arch"/>
    <property type="match status" value="1"/>
</dbReference>
<keyword evidence="8" id="KW-0547">Nucleotide-binding</keyword>
<dbReference type="EMBL" id="FN648420">
    <property type="protein sequence ID" value="CBN76985.1"/>
    <property type="molecule type" value="Genomic_DNA"/>
</dbReference>
<comment type="similarity">
    <text evidence="3">Belongs to the phenylalanyl-tRNA synthetase beta subunit family. Type 2 subfamily.</text>
</comment>
<organism evidence="15 16">
    <name type="scientific">Ectocarpus siliculosus</name>
    <name type="common">Brown alga</name>
    <name type="synonym">Conferva siliculosa</name>
    <dbReference type="NCBI Taxonomy" id="2880"/>
    <lineage>
        <taxon>Eukaryota</taxon>
        <taxon>Sar</taxon>
        <taxon>Stramenopiles</taxon>
        <taxon>Ochrophyta</taxon>
        <taxon>PX clade</taxon>
        <taxon>Phaeophyceae</taxon>
        <taxon>Ectocarpales</taxon>
        <taxon>Ectocarpaceae</taxon>
        <taxon>Ectocarpus</taxon>
    </lineage>
</organism>
<dbReference type="InterPro" id="IPR009061">
    <property type="entry name" value="DNA-bd_dom_put_sf"/>
</dbReference>
<dbReference type="EMBL" id="FN649740">
    <property type="protein sequence ID" value="CBN76985.1"/>
    <property type="molecule type" value="Genomic_DNA"/>
</dbReference>
<dbReference type="InterPro" id="IPR005147">
    <property type="entry name" value="tRNA_synthase_B5-dom"/>
</dbReference>
<dbReference type="STRING" id="2880.D8LJA1"/>
<keyword evidence="10" id="KW-0460">Magnesium</keyword>
<evidence type="ECO:0000313" key="16">
    <source>
        <dbReference type="Proteomes" id="UP000002630"/>
    </source>
</evidence>
<dbReference type="Pfam" id="PF03483">
    <property type="entry name" value="B3_4"/>
    <property type="match status" value="1"/>
</dbReference>
<evidence type="ECO:0000256" key="4">
    <source>
        <dbReference type="ARBA" id="ARBA00012814"/>
    </source>
</evidence>
<dbReference type="InterPro" id="IPR005146">
    <property type="entry name" value="B3/B4_tRNA-bd"/>
</dbReference>
<evidence type="ECO:0000256" key="6">
    <source>
        <dbReference type="ARBA" id="ARBA00022598"/>
    </source>
</evidence>
<dbReference type="InParanoid" id="D8LJA1"/>
<dbReference type="SUPFAM" id="SSF55681">
    <property type="entry name" value="Class II aaRS and biotin synthetases"/>
    <property type="match status" value="1"/>
</dbReference>
<keyword evidence="5" id="KW-0963">Cytoplasm</keyword>
<dbReference type="GO" id="GO:0006432">
    <property type="term" value="P:phenylalanyl-tRNA aminoacylation"/>
    <property type="evidence" value="ECO:0007669"/>
    <property type="project" value="InterPro"/>
</dbReference>
<dbReference type="SMART" id="SM00873">
    <property type="entry name" value="B3_4"/>
    <property type="match status" value="1"/>
</dbReference>
<proteinExistence type="inferred from homology"/>
<evidence type="ECO:0000256" key="8">
    <source>
        <dbReference type="ARBA" id="ARBA00022741"/>
    </source>
</evidence>
<comment type="subcellular location">
    <subcellularLocation>
        <location evidence="2">Cytoplasm</location>
    </subcellularLocation>
</comment>
<dbReference type="PANTHER" id="PTHR10947:SF0">
    <property type="entry name" value="PHENYLALANINE--TRNA LIGASE BETA SUBUNIT"/>
    <property type="match status" value="1"/>
</dbReference>
<dbReference type="OMA" id="FPGRCAN"/>
<evidence type="ECO:0000313" key="15">
    <source>
        <dbReference type="EMBL" id="CBN76985.1"/>
    </source>
</evidence>
<dbReference type="SUPFAM" id="SSF56037">
    <property type="entry name" value="PheT/TilS domain"/>
    <property type="match status" value="1"/>
</dbReference>
<evidence type="ECO:0000256" key="11">
    <source>
        <dbReference type="ARBA" id="ARBA00022917"/>
    </source>
</evidence>
<dbReference type="OrthoDB" id="1698572at2759"/>
<dbReference type="Pfam" id="PF03484">
    <property type="entry name" value="B5"/>
    <property type="match status" value="1"/>
</dbReference>
<dbReference type="Pfam" id="PF17759">
    <property type="entry name" value="tRNA_synthFbeta"/>
    <property type="match status" value="1"/>
</dbReference>
<keyword evidence="16" id="KW-1185">Reference proteome</keyword>
<evidence type="ECO:0000256" key="5">
    <source>
        <dbReference type="ARBA" id="ARBA00022490"/>
    </source>
</evidence>
<dbReference type="PANTHER" id="PTHR10947">
    <property type="entry name" value="PHENYLALANYL-TRNA SYNTHETASE BETA CHAIN AND LEUCINE-RICH REPEAT-CONTAINING PROTEIN 47"/>
    <property type="match status" value="1"/>
</dbReference>
<evidence type="ECO:0000256" key="1">
    <source>
        <dbReference type="ARBA" id="ARBA00001946"/>
    </source>
</evidence>
<dbReference type="AlphaFoldDB" id="D8LJA1"/>
<evidence type="ECO:0000259" key="14">
    <source>
        <dbReference type="PROSITE" id="PS51483"/>
    </source>
</evidence>
<dbReference type="InterPro" id="IPR041616">
    <property type="entry name" value="PheRS_beta_core"/>
</dbReference>
<comment type="cofactor">
    <cofactor evidence="1">
        <name>Mg(2+)</name>
        <dbReference type="ChEBI" id="CHEBI:18420"/>
    </cofactor>
</comment>
<protein>
    <recommendedName>
        <fullName evidence="4">phenylalanine--tRNA ligase</fullName>
        <ecNumber evidence="4">6.1.1.20</ecNumber>
    </recommendedName>
    <alternativeName>
        <fullName evidence="13">Phenylalanyl-tRNA synthetase beta subunit</fullName>
    </alternativeName>
</protein>
<dbReference type="FunFam" id="3.50.40.10:FF:000002">
    <property type="entry name" value="phenylalanine--tRNA ligase beta subunit"/>
    <property type="match status" value="1"/>
</dbReference>
<dbReference type="EC" id="6.1.1.20" evidence="4"/>
<feature type="domain" description="B5" evidence="14">
    <location>
        <begin position="316"/>
        <end position="399"/>
    </location>
</feature>
<accession>D8LJA1</accession>
<dbReference type="Gene3D" id="3.30.930.10">
    <property type="entry name" value="Bira Bifunctional Protein, Domain 2"/>
    <property type="match status" value="1"/>
</dbReference>
<dbReference type="GO" id="GO:0009328">
    <property type="term" value="C:phenylalanine-tRNA ligase complex"/>
    <property type="evidence" value="ECO:0007669"/>
    <property type="project" value="TreeGrafter"/>
</dbReference>
<dbReference type="InterPro" id="IPR045060">
    <property type="entry name" value="Phe-tRNA-ligase_IIc_bsu"/>
</dbReference>
<dbReference type="GO" id="GO:0004826">
    <property type="term" value="F:phenylalanine-tRNA ligase activity"/>
    <property type="evidence" value="ECO:0007669"/>
    <property type="project" value="UniProtKB-EC"/>
</dbReference>
<dbReference type="CDD" id="cd00769">
    <property type="entry name" value="PheRS_beta_core"/>
    <property type="match status" value="1"/>
</dbReference>
<dbReference type="GO" id="GO:0003723">
    <property type="term" value="F:RNA binding"/>
    <property type="evidence" value="ECO:0007669"/>
    <property type="project" value="InterPro"/>
</dbReference>
<dbReference type="FunFam" id="3.30.56.10:FF:000009">
    <property type="entry name" value="Phenylalanine-tRNA ligase, beta subunit"/>
    <property type="match status" value="1"/>
</dbReference>
<dbReference type="SUPFAM" id="SSF46955">
    <property type="entry name" value="Putative DNA-binding domain"/>
    <property type="match status" value="2"/>
</dbReference>
<dbReference type="GO" id="GO:0005524">
    <property type="term" value="F:ATP binding"/>
    <property type="evidence" value="ECO:0007669"/>
    <property type="project" value="UniProtKB-KW"/>
</dbReference>
<dbReference type="Gene3D" id="3.50.40.10">
    <property type="entry name" value="Phenylalanyl-trna Synthetase, Chain B, domain 3"/>
    <property type="match status" value="1"/>
</dbReference>
<dbReference type="PROSITE" id="PS51483">
    <property type="entry name" value="B5"/>
    <property type="match status" value="1"/>
</dbReference>
<keyword evidence="9" id="KW-0067">ATP-binding</keyword>
<name>D8LJA1_ECTSI</name>
<evidence type="ECO:0000256" key="13">
    <source>
        <dbReference type="ARBA" id="ARBA00033189"/>
    </source>
</evidence>
<evidence type="ECO:0000256" key="10">
    <source>
        <dbReference type="ARBA" id="ARBA00022842"/>
    </source>
</evidence>
<dbReference type="FunCoup" id="D8LJA1">
    <property type="interactions" value="521"/>
</dbReference>
<evidence type="ECO:0000256" key="9">
    <source>
        <dbReference type="ARBA" id="ARBA00022840"/>
    </source>
</evidence>